<proteinExistence type="predicted"/>
<dbReference type="Gene3D" id="3.40.50.300">
    <property type="entry name" value="P-loop containing nucleotide triphosphate hydrolases"/>
    <property type="match status" value="1"/>
</dbReference>
<dbReference type="OrthoDB" id="5186671at2"/>
<dbReference type="InterPro" id="IPR027417">
    <property type="entry name" value="P-loop_NTPase"/>
</dbReference>
<organism evidence="1 2">
    <name type="scientific">Nakamurella multipartita (strain ATCC 700099 / DSM 44233 / CIP 104796 / JCM 9543 / NBRC 105858 / Y-104)</name>
    <name type="common">Microsphaera multipartita</name>
    <dbReference type="NCBI Taxonomy" id="479431"/>
    <lineage>
        <taxon>Bacteria</taxon>
        <taxon>Bacillati</taxon>
        <taxon>Actinomycetota</taxon>
        <taxon>Actinomycetes</taxon>
        <taxon>Nakamurellales</taxon>
        <taxon>Nakamurellaceae</taxon>
        <taxon>Nakamurella</taxon>
    </lineage>
</organism>
<name>C8XA85_NAKMY</name>
<keyword evidence="2" id="KW-1185">Reference proteome</keyword>
<gene>
    <name evidence="1" type="ordered locus">Namu_0839</name>
</gene>
<evidence type="ECO:0000313" key="1">
    <source>
        <dbReference type="EMBL" id="ACV77250.1"/>
    </source>
</evidence>
<dbReference type="EMBL" id="CP001737">
    <property type="protein sequence ID" value="ACV77250.1"/>
    <property type="molecule type" value="Genomic_DNA"/>
</dbReference>
<dbReference type="HOGENOM" id="CLU_114078_0_0_11"/>
<dbReference type="RefSeq" id="WP_015746166.1">
    <property type="nucleotide sequence ID" value="NC_013235.1"/>
</dbReference>
<accession>C8XA85</accession>
<dbReference type="STRING" id="479431.Namu_0839"/>
<dbReference type="KEGG" id="nml:Namu_0839"/>
<reference evidence="2" key="1">
    <citation type="submission" date="2009-09" db="EMBL/GenBank/DDBJ databases">
        <title>The complete genome of Nakamurella multipartita DSM 44233.</title>
        <authorList>
            <consortium name="US DOE Joint Genome Institute (JGI-PGF)"/>
            <person name="Lucas S."/>
            <person name="Copeland A."/>
            <person name="Lapidus A."/>
            <person name="Glavina del Rio T."/>
            <person name="Dalin E."/>
            <person name="Tice H."/>
            <person name="Bruce D."/>
            <person name="Goodwin L."/>
            <person name="Pitluck S."/>
            <person name="Kyrpides N."/>
            <person name="Mavromatis K."/>
            <person name="Ivanova N."/>
            <person name="Ovchinnikova G."/>
            <person name="Sims D."/>
            <person name="Meincke L."/>
            <person name="Brettin T."/>
            <person name="Detter J.C."/>
            <person name="Han C."/>
            <person name="Larimer F."/>
            <person name="Land M."/>
            <person name="Hauser L."/>
            <person name="Markowitz V."/>
            <person name="Cheng J.-F."/>
            <person name="Hugenholtz P."/>
            <person name="Woyke T."/>
            <person name="Wu D."/>
            <person name="Klenk H.-P."/>
            <person name="Eisen J.A."/>
        </authorList>
    </citation>
    <scope>NUCLEOTIDE SEQUENCE [LARGE SCALE GENOMIC DNA]</scope>
    <source>
        <strain evidence="2">ATCC 700099 / DSM 44233 / CIP 104796 / JCM 9543 / NBRC 105858 / Y-104</strain>
    </source>
</reference>
<dbReference type="SUPFAM" id="SSF52540">
    <property type="entry name" value="P-loop containing nucleoside triphosphate hydrolases"/>
    <property type="match status" value="1"/>
</dbReference>
<dbReference type="eggNOG" id="COG0572">
    <property type="taxonomic scope" value="Bacteria"/>
</dbReference>
<evidence type="ECO:0008006" key="3">
    <source>
        <dbReference type="Google" id="ProtNLM"/>
    </source>
</evidence>
<evidence type="ECO:0000313" key="2">
    <source>
        <dbReference type="Proteomes" id="UP000002218"/>
    </source>
</evidence>
<reference evidence="1 2" key="2">
    <citation type="journal article" date="2010" name="Stand. Genomic Sci.">
        <title>Complete genome sequence of Nakamurella multipartita type strain (Y-104).</title>
        <authorList>
            <person name="Tice H."/>
            <person name="Mayilraj S."/>
            <person name="Sims D."/>
            <person name="Lapidus A."/>
            <person name="Nolan M."/>
            <person name="Lucas S."/>
            <person name="Glavina Del Rio T."/>
            <person name="Copeland A."/>
            <person name="Cheng J.F."/>
            <person name="Meincke L."/>
            <person name="Bruce D."/>
            <person name="Goodwin L."/>
            <person name="Pitluck S."/>
            <person name="Ivanova N."/>
            <person name="Mavromatis K."/>
            <person name="Ovchinnikova G."/>
            <person name="Pati A."/>
            <person name="Chen A."/>
            <person name="Palaniappan K."/>
            <person name="Land M."/>
            <person name="Hauser L."/>
            <person name="Chang Y.J."/>
            <person name="Jeffries C.D."/>
            <person name="Detter J.C."/>
            <person name="Brettin T."/>
            <person name="Rohde M."/>
            <person name="Goker M."/>
            <person name="Bristow J."/>
            <person name="Eisen J.A."/>
            <person name="Markowitz V."/>
            <person name="Hugenholtz P."/>
            <person name="Kyrpides N.C."/>
            <person name="Klenk H.P."/>
            <person name="Chen F."/>
        </authorList>
    </citation>
    <scope>NUCLEOTIDE SEQUENCE [LARGE SCALE GENOMIC DNA]</scope>
    <source>
        <strain evidence="2">ATCC 700099 / DSM 44233 / CIP 104796 / JCM 9543 / NBRC 105858 / Y-104</strain>
    </source>
</reference>
<protein>
    <recommendedName>
        <fullName evidence="3">Uridine kinase</fullName>
    </recommendedName>
</protein>
<sequence length="211" mass="23200">MQYHPLTPDRLAQELAVAIDRRPEPHPRIGIDGAAEIGAAALADRVAERLHAGGRPVIRASTAWWWRSASLRLELGRTDVDMLLYGWVDHGALRRELLDPVAVGAPARYLTRLRDPDTDRAVRQSRRPVPPGSILLLDGPFLLADPAGLDAVLHLQVSGAALRRALPPERLWWVEAFERYRADHTPAGRSAAVIAYDHPAAPAIAWADAAR</sequence>
<dbReference type="AlphaFoldDB" id="C8XA85"/>
<dbReference type="InParanoid" id="C8XA85"/>
<dbReference type="Proteomes" id="UP000002218">
    <property type="component" value="Chromosome"/>
</dbReference>